<sequence>MFMEYVYLSHAKLAEFLPVEQRWWSRIRAKKFAAKAGAAGAEVSLEFEPVEAAASTARLEKIRDHIGEAGRWFEEPGLTPGEWVFFEGRIGYQALEGGAVLFCQSGELKPSGNRIVLHGTAAHLMSTTAAATPLSSVPPGGYSNQGGAVAVLAAALGRPEKLEVAERQFWRRFTGNAPEHPFAGPGSLTRHVETLFEEVACTDWFRTYSPFLVGCARVSAVVESSSLPFDVVVASPLFVRRARP</sequence>
<proteinExistence type="predicted"/>
<comment type="caution">
    <text evidence="1">The sequence shown here is derived from an EMBL/GenBank/DDBJ whole genome shotgun (WGS) entry which is preliminary data.</text>
</comment>
<keyword evidence="2" id="KW-1185">Reference proteome</keyword>
<dbReference type="EMBL" id="JMQI01000026">
    <property type="protein sequence ID" value="KDN21860.1"/>
    <property type="molecule type" value="Genomic_DNA"/>
</dbReference>
<gene>
    <name evidence="1" type="ORF">DV20_13095</name>
</gene>
<dbReference type="Pfam" id="PF22880">
    <property type="entry name" value="DUF7019"/>
    <property type="match status" value="1"/>
</dbReference>
<reference evidence="1 2" key="1">
    <citation type="submission" date="2014-05" db="EMBL/GenBank/DDBJ databases">
        <title>Draft genome sequence of Amycolatopsis rifamycinica DSM 46095.</title>
        <authorList>
            <person name="Lal R."/>
            <person name="Saxena A."/>
            <person name="Kumari R."/>
            <person name="Mukherjee U."/>
            <person name="Singh P."/>
            <person name="Sangwan N."/>
            <person name="Mahato N.K."/>
        </authorList>
    </citation>
    <scope>NUCLEOTIDE SEQUENCE [LARGE SCALE GENOMIC DNA]</scope>
    <source>
        <strain evidence="1 2">DSM 46095</strain>
    </source>
</reference>
<accession>A0A066U435</accession>
<dbReference type="NCBIfam" id="NF040893">
    <property type="entry name" value="SAVMC3_10250"/>
    <property type="match status" value="1"/>
</dbReference>
<name>A0A066U435_9PSEU</name>
<evidence type="ECO:0000313" key="2">
    <source>
        <dbReference type="Proteomes" id="UP000027345"/>
    </source>
</evidence>
<dbReference type="AlphaFoldDB" id="A0A066U435"/>
<dbReference type="OrthoDB" id="3629987at2"/>
<dbReference type="eggNOG" id="ENOG502ZQH1">
    <property type="taxonomic scope" value="Bacteria"/>
</dbReference>
<protein>
    <submittedName>
        <fullName evidence="1">Uncharacterized protein</fullName>
    </submittedName>
</protein>
<evidence type="ECO:0000313" key="1">
    <source>
        <dbReference type="EMBL" id="KDN21860.1"/>
    </source>
</evidence>
<dbReference type="STRING" id="287986.DV20_13095"/>
<dbReference type="InterPro" id="IPR054284">
    <property type="entry name" value="DUF7019"/>
</dbReference>
<dbReference type="Proteomes" id="UP000027345">
    <property type="component" value="Unassembled WGS sequence"/>
</dbReference>
<organism evidence="1 2">
    <name type="scientific">Amycolatopsis rifamycinica</name>
    <dbReference type="NCBI Taxonomy" id="287986"/>
    <lineage>
        <taxon>Bacteria</taxon>
        <taxon>Bacillati</taxon>
        <taxon>Actinomycetota</taxon>
        <taxon>Actinomycetes</taxon>
        <taxon>Pseudonocardiales</taxon>
        <taxon>Pseudonocardiaceae</taxon>
        <taxon>Amycolatopsis</taxon>
    </lineage>
</organism>